<feature type="signal peptide" evidence="1">
    <location>
        <begin position="1"/>
        <end position="16"/>
    </location>
</feature>
<keyword evidence="3" id="KW-1185">Reference proteome</keyword>
<comment type="caution">
    <text evidence="2">The sequence shown here is derived from an EMBL/GenBank/DDBJ whole genome shotgun (WGS) entry which is preliminary data.</text>
</comment>
<dbReference type="EMBL" id="JH668475">
    <property type="protein sequence ID" value="KAG6454794.1"/>
    <property type="molecule type" value="Genomic_DNA"/>
</dbReference>
<gene>
    <name evidence="2" type="ORF">O3G_MSEX008862</name>
</gene>
<keyword evidence="1" id="KW-0732">Signal</keyword>
<evidence type="ECO:0000313" key="2">
    <source>
        <dbReference type="EMBL" id="KAG6454794.1"/>
    </source>
</evidence>
<proteinExistence type="predicted"/>
<evidence type="ECO:0000313" key="3">
    <source>
        <dbReference type="Proteomes" id="UP000791440"/>
    </source>
</evidence>
<protein>
    <submittedName>
        <fullName evidence="2">Uncharacterized protein</fullName>
    </submittedName>
</protein>
<accession>A0A921ZD88</accession>
<reference evidence="2" key="1">
    <citation type="journal article" date="2016" name="Insect Biochem. Mol. Biol.">
        <title>Multifaceted biological insights from a draft genome sequence of the tobacco hornworm moth, Manduca sexta.</title>
        <authorList>
            <person name="Kanost M.R."/>
            <person name="Arrese E.L."/>
            <person name="Cao X."/>
            <person name="Chen Y.R."/>
            <person name="Chellapilla S."/>
            <person name="Goldsmith M.R."/>
            <person name="Grosse-Wilde E."/>
            <person name="Heckel D.G."/>
            <person name="Herndon N."/>
            <person name="Jiang H."/>
            <person name="Papanicolaou A."/>
            <person name="Qu J."/>
            <person name="Soulages J.L."/>
            <person name="Vogel H."/>
            <person name="Walters J."/>
            <person name="Waterhouse R.M."/>
            <person name="Ahn S.J."/>
            <person name="Almeida F.C."/>
            <person name="An C."/>
            <person name="Aqrawi P."/>
            <person name="Bretschneider A."/>
            <person name="Bryant W.B."/>
            <person name="Bucks S."/>
            <person name="Chao H."/>
            <person name="Chevignon G."/>
            <person name="Christen J.M."/>
            <person name="Clarke D.F."/>
            <person name="Dittmer N.T."/>
            <person name="Ferguson L.C.F."/>
            <person name="Garavelou S."/>
            <person name="Gordon K.H.J."/>
            <person name="Gunaratna R.T."/>
            <person name="Han Y."/>
            <person name="Hauser F."/>
            <person name="He Y."/>
            <person name="Heidel-Fischer H."/>
            <person name="Hirsh A."/>
            <person name="Hu Y."/>
            <person name="Jiang H."/>
            <person name="Kalra D."/>
            <person name="Klinner C."/>
            <person name="Konig C."/>
            <person name="Kovar C."/>
            <person name="Kroll A.R."/>
            <person name="Kuwar S.S."/>
            <person name="Lee S.L."/>
            <person name="Lehman R."/>
            <person name="Li K."/>
            <person name="Li Z."/>
            <person name="Liang H."/>
            <person name="Lovelace S."/>
            <person name="Lu Z."/>
            <person name="Mansfield J.H."/>
            <person name="McCulloch K.J."/>
            <person name="Mathew T."/>
            <person name="Morton B."/>
            <person name="Muzny D.M."/>
            <person name="Neunemann D."/>
            <person name="Ongeri F."/>
            <person name="Pauchet Y."/>
            <person name="Pu L.L."/>
            <person name="Pyrousis I."/>
            <person name="Rao X.J."/>
            <person name="Redding A."/>
            <person name="Roesel C."/>
            <person name="Sanchez-Gracia A."/>
            <person name="Schaack S."/>
            <person name="Shukla A."/>
            <person name="Tetreau G."/>
            <person name="Wang Y."/>
            <person name="Xiong G.H."/>
            <person name="Traut W."/>
            <person name="Walsh T.K."/>
            <person name="Worley K.C."/>
            <person name="Wu D."/>
            <person name="Wu W."/>
            <person name="Wu Y.Q."/>
            <person name="Zhang X."/>
            <person name="Zou Z."/>
            <person name="Zucker H."/>
            <person name="Briscoe A.D."/>
            <person name="Burmester T."/>
            <person name="Clem R.J."/>
            <person name="Feyereisen R."/>
            <person name="Grimmelikhuijzen C.J.P."/>
            <person name="Hamodrakas S.J."/>
            <person name="Hansson B.S."/>
            <person name="Huguet E."/>
            <person name="Jermiin L.S."/>
            <person name="Lan Q."/>
            <person name="Lehman H.K."/>
            <person name="Lorenzen M."/>
            <person name="Merzendorfer H."/>
            <person name="Michalopoulos I."/>
            <person name="Morton D.B."/>
            <person name="Muthukrishnan S."/>
            <person name="Oakeshott J.G."/>
            <person name="Palmer W."/>
            <person name="Park Y."/>
            <person name="Passarelli A.L."/>
            <person name="Rozas J."/>
            <person name="Schwartz L.M."/>
            <person name="Smith W."/>
            <person name="Southgate A."/>
            <person name="Vilcinskas A."/>
            <person name="Vogt R."/>
            <person name="Wang P."/>
            <person name="Werren J."/>
            <person name="Yu X.Q."/>
            <person name="Zhou J.J."/>
            <person name="Brown S.J."/>
            <person name="Scherer S.E."/>
            <person name="Richards S."/>
            <person name="Blissard G.W."/>
        </authorList>
    </citation>
    <scope>NUCLEOTIDE SEQUENCE</scope>
</reference>
<reference evidence="2" key="2">
    <citation type="submission" date="2020-12" db="EMBL/GenBank/DDBJ databases">
        <authorList>
            <person name="Kanost M."/>
        </authorList>
    </citation>
    <scope>NUCLEOTIDE SEQUENCE</scope>
</reference>
<name>A0A921ZD88_MANSE</name>
<organism evidence="2 3">
    <name type="scientific">Manduca sexta</name>
    <name type="common">Tobacco hawkmoth</name>
    <name type="synonym">Tobacco hornworm</name>
    <dbReference type="NCBI Taxonomy" id="7130"/>
    <lineage>
        <taxon>Eukaryota</taxon>
        <taxon>Metazoa</taxon>
        <taxon>Ecdysozoa</taxon>
        <taxon>Arthropoda</taxon>
        <taxon>Hexapoda</taxon>
        <taxon>Insecta</taxon>
        <taxon>Pterygota</taxon>
        <taxon>Neoptera</taxon>
        <taxon>Endopterygota</taxon>
        <taxon>Lepidoptera</taxon>
        <taxon>Glossata</taxon>
        <taxon>Ditrysia</taxon>
        <taxon>Bombycoidea</taxon>
        <taxon>Sphingidae</taxon>
        <taxon>Sphinginae</taxon>
        <taxon>Sphingini</taxon>
        <taxon>Manduca</taxon>
    </lineage>
</organism>
<evidence type="ECO:0000256" key="1">
    <source>
        <dbReference type="SAM" id="SignalP"/>
    </source>
</evidence>
<feature type="chain" id="PRO_5036804178" evidence="1">
    <location>
        <begin position="17"/>
        <end position="75"/>
    </location>
</feature>
<dbReference type="AlphaFoldDB" id="A0A921ZD88"/>
<dbReference type="Proteomes" id="UP000791440">
    <property type="component" value="Unassembled WGS sequence"/>
</dbReference>
<sequence>MKIAFLVLLLASAVFADDIDFRARARGLRDGTDCSLGKDCERVCNWQCYNSAEALCVDGSCYCELEDLNKKKHPK</sequence>